<reference evidence="2 3" key="1">
    <citation type="submission" date="2019-04" db="EMBL/GenBank/DDBJ databases">
        <authorList>
            <person name="Van Vliet M D."/>
        </authorList>
    </citation>
    <scope>NUCLEOTIDE SEQUENCE [LARGE SCALE GENOMIC DNA]</scope>
    <source>
        <strain evidence="2 3">F21</strain>
    </source>
</reference>
<protein>
    <recommendedName>
        <fullName evidence="4">DUF4381 domain-containing protein</fullName>
    </recommendedName>
</protein>
<feature type="transmembrane region" description="Helical" evidence="1">
    <location>
        <begin position="25"/>
        <end position="49"/>
    </location>
</feature>
<evidence type="ECO:0000313" key="3">
    <source>
        <dbReference type="Proteomes" id="UP000346198"/>
    </source>
</evidence>
<dbReference type="Proteomes" id="UP000346198">
    <property type="component" value="Unassembled WGS sequence"/>
</dbReference>
<dbReference type="Pfam" id="PF14316">
    <property type="entry name" value="DUF4381"/>
    <property type="match status" value="1"/>
</dbReference>
<accession>A0A6C2UE25</accession>
<dbReference type="EMBL" id="CAAHFH010000001">
    <property type="protein sequence ID" value="VGO18420.1"/>
    <property type="molecule type" value="Genomic_DNA"/>
</dbReference>
<organism evidence="2 3">
    <name type="scientific">Pontiella sulfatireligans</name>
    <dbReference type="NCBI Taxonomy" id="2750658"/>
    <lineage>
        <taxon>Bacteria</taxon>
        <taxon>Pseudomonadati</taxon>
        <taxon>Kiritimatiellota</taxon>
        <taxon>Kiritimatiellia</taxon>
        <taxon>Kiritimatiellales</taxon>
        <taxon>Pontiellaceae</taxon>
        <taxon>Pontiella</taxon>
    </lineage>
</organism>
<evidence type="ECO:0008006" key="4">
    <source>
        <dbReference type="Google" id="ProtNLM"/>
    </source>
</evidence>
<keyword evidence="1" id="KW-0812">Transmembrane</keyword>
<sequence>MTNRVLSILDLNDIVEPDAVGAWPLAPALTAFLVLVLAGVLGVVILTALRWHSAAYRREALRLLSEASTPGEIMVLLKRVALAGWPRETVAPLHGDEWINFLNDCCPRSSFKADAELAALSAQAALWIQHHRRPDSC</sequence>
<dbReference type="RefSeq" id="WP_136059904.1">
    <property type="nucleotide sequence ID" value="NZ_CAAHFH010000001.1"/>
</dbReference>
<dbReference type="InterPro" id="IPR025489">
    <property type="entry name" value="DUF4381"/>
</dbReference>
<proteinExistence type="predicted"/>
<gene>
    <name evidence="2" type="ORF">SCARR_00473</name>
</gene>
<keyword evidence="3" id="KW-1185">Reference proteome</keyword>
<keyword evidence="1" id="KW-1133">Transmembrane helix</keyword>
<keyword evidence="1" id="KW-0472">Membrane</keyword>
<dbReference type="AlphaFoldDB" id="A0A6C2UE25"/>
<name>A0A6C2UE25_9BACT</name>
<evidence type="ECO:0000256" key="1">
    <source>
        <dbReference type="SAM" id="Phobius"/>
    </source>
</evidence>
<evidence type="ECO:0000313" key="2">
    <source>
        <dbReference type="EMBL" id="VGO18420.1"/>
    </source>
</evidence>